<dbReference type="PANTHER" id="PTHR33361:SF2">
    <property type="entry name" value="DUF885 DOMAIN-CONTAINING PROTEIN"/>
    <property type="match status" value="1"/>
</dbReference>
<reference evidence="1" key="1">
    <citation type="submission" date="2021-12" db="EMBL/GenBank/DDBJ databases">
        <title>Discovery of the Pendulisporaceae a myxobacterial family with distinct sporulation behavior and unique specialized metabolism.</title>
        <authorList>
            <person name="Garcia R."/>
            <person name="Popoff A."/>
            <person name="Bader C.D."/>
            <person name="Loehr J."/>
            <person name="Walesch S."/>
            <person name="Walt C."/>
            <person name="Boldt J."/>
            <person name="Bunk B."/>
            <person name="Haeckl F.J.F.P.J."/>
            <person name="Gunesch A.P."/>
            <person name="Birkelbach J."/>
            <person name="Nuebel U."/>
            <person name="Pietschmann T."/>
            <person name="Bach T."/>
            <person name="Mueller R."/>
        </authorList>
    </citation>
    <scope>NUCLEOTIDE SEQUENCE</scope>
    <source>
        <strain evidence="1">MSr11367</strain>
    </source>
</reference>
<evidence type="ECO:0000313" key="2">
    <source>
        <dbReference type="Proteomes" id="UP001374803"/>
    </source>
</evidence>
<keyword evidence="2" id="KW-1185">Reference proteome</keyword>
<sequence length="552" mass="60634">MTVLQLADTMLDLLAEEDPLNELLQGYPGYEHRLPDPDEAAESRLRERAQALAQAARELEPAAEDEVTHALLLQQAESLVDRIDARLIEHTMADYITAPIAKLLLALPLVRVARVEQEEAYLERLAAVPEFLGKAAQRHRQGVAAGRLPVAERVAAARTRLEAYLAAPESDPLRRPSLTGVRVEQRDRLLADEVRPAFAAYREVLTKEIAPHGRSEERPGLCWLPNGGATYAALARTHTTTGHTPEELHRIGLELIERLAGEYVAIGASLFGVRTVTEVHERMRTDSAMRWKDGAELLACARAAIDRAEAAAPSWFGRLPSHPCALEPTPPEAGEAAAAAYYMPAPMDGSHPGTFYANTHRANERSRYGMEATSFHEAVPGHHFQITIAQELKGLHMLRQVAGINAYIEGWGLYAERLADEMGLYSSALDRLGMLAADSMRAARLVVDTGLHALGWSRARVVDYLRANTVMDDVEIQSETDRYIEMPGQALSYMVGRLELQRMRAKAQTELGAAFDFRAFHDLLLGGGALPMAVLDGVVSAWSQGLRTSKSG</sequence>
<proteinExistence type="predicted"/>
<evidence type="ECO:0000313" key="1">
    <source>
        <dbReference type="EMBL" id="WXB05883.1"/>
    </source>
</evidence>
<dbReference type="Pfam" id="PF05960">
    <property type="entry name" value="DUF885"/>
    <property type="match status" value="1"/>
</dbReference>
<dbReference type="Proteomes" id="UP001374803">
    <property type="component" value="Chromosome"/>
</dbReference>
<accession>A0ABZ2L4T6</accession>
<dbReference type="PANTHER" id="PTHR33361">
    <property type="entry name" value="GLR0591 PROTEIN"/>
    <property type="match status" value="1"/>
</dbReference>
<dbReference type="InterPro" id="IPR010281">
    <property type="entry name" value="DUF885"/>
</dbReference>
<dbReference type="RefSeq" id="WP_394835533.1">
    <property type="nucleotide sequence ID" value="NZ_CP089929.1"/>
</dbReference>
<name>A0ABZ2L4T6_9BACT</name>
<gene>
    <name evidence="1" type="ORF">LVJ94_01220</name>
</gene>
<protein>
    <submittedName>
        <fullName evidence="1">DUF885 domain-containing protein</fullName>
    </submittedName>
</protein>
<dbReference type="EMBL" id="CP089983">
    <property type="protein sequence ID" value="WXB05883.1"/>
    <property type="molecule type" value="Genomic_DNA"/>
</dbReference>
<organism evidence="1 2">
    <name type="scientific">Pendulispora rubella</name>
    <dbReference type="NCBI Taxonomy" id="2741070"/>
    <lineage>
        <taxon>Bacteria</taxon>
        <taxon>Pseudomonadati</taxon>
        <taxon>Myxococcota</taxon>
        <taxon>Myxococcia</taxon>
        <taxon>Myxococcales</taxon>
        <taxon>Sorangiineae</taxon>
        <taxon>Pendulisporaceae</taxon>
        <taxon>Pendulispora</taxon>
    </lineage>
</organism>